<organism evidence="4 5">
    <name type="scientific">Bosea caraganae</name>
    <dbReference type="NCBI Taxonomy" id="2763117"/>
    <lineage>
        <taxon>Bacteria</taxon>
        <taxon>Pseudomonadati</taxon>
        <taxon>Pseudomonadota</taxon>
        <taxon>Alphaproteobacteria</taxon>
        <taxon>Hyphomicrobiales</taxon>
        <taxon>Boseaceae</taxon>
        <taxon>Bosea</taxon>
    </lineage>
</organism>
<dbReference type="PROSITE" id="PS51186">
    <property type="entry name" value="GNAT"/>
    <property type="match status" value="1"/>
</dbReference>
<dbReference type="AlphaFoldDB" id="A0A370L3F5"/>
<keyword evidence="2" id="KW-0012">Acyltransferase</keyword>
<dbReference type="PANTHER" id="PTHR10545">
    <property type="entry name" value="DIAMINE N-ACETYLTRANSFERASE"/>
    <property type="match status" value="1"/>
</dbReference>
<feature type="domain" description="N-acetyltransferase" evidence="3">
    <location>
        <begin position="2"/>
        <end position="155"/>
    </location>
</feature>
<dbReference type="Pfam" id="PF00583">
    <property type="entry name" value="Acetyltransf_1"/>
    <property type="match status" value="1"/>
</dbReference>
<proteinExistence type="predicted"/>
<dbReference type="Proteomes" id="UP000255207">
    <property type="component" value="Unassembled WGS sequence"/>
</dbReference>
<dbReference type="PANTHER" id="PTHR10545:SF29">
    <property type="entry name" value="GH14572P-RELATED"/>
    <property type="match status" value="1"/>
</dbReference>
<accession>A0A370L3F5</accession>
<dbReference type="InterPro" id="IPR000182">
    <property type="entry name" value="GNAT_dom"/>
</dbReference>
<dbReference type="OrthoDB" id="7995647at2"/>
<evidence type="ECO:0000256" key="1">
    <source>
        <dbReference type="ARBA" id="ARBA00022679"/>
    </source>
</evidence>
<reference evidence="5" key="1">
    <citation type="submission" date="2018-07" db="EMBL/GenBank/DDBJ databases">
        <authorList>
            <person name="Safronova V.I."/>
            <person name="Chirak E.R."/>
            <person name="Sazanova A.L."/>
        </authorList>
    </citation>
    <scope>NUCLEOTIDE SEQUENCE [LARGE SCALE GENOMIC DNA]</scope>
    <source>
        <strain evidence="5">RCAM04685</strain>
    </source>
</reference>
<dbReference type="RefSeq" id="WP_114830534.1">
    <property type="nucleotide sequence ID" value="NZ_QQTO01000012.1"/>
</dbReference>
<protein>
    <submittedName>
        <fullName evidence="4">GNAT family N-acetyltransferase</fullName>
    </submittedName>
</protein>
<evidence type="ECO:0000313" key="4">
    <source>
        <dbReference type="EMBL" id="RDJ22923.1"/>
    </source>
</evidence>
<evidence type="ECO:0000313" key="5">
    <source>
        <dbReference type="Proteomes" id="UP000255207"/>
    </source>
</evidence>
<dbReference type="Gene3D" id="3.40.630.30">
    <property type="match status" value="1"/>
</dbReference>
<dbReference type="EMBL" id="QQTP01000009">
    <property type="protein sequence ID" value="RDJ22923.1"/>
    <property type="molecule type" value="Genomic_DNA"/>
</dbReference>
<dbReference type="GO" id="GO:0008080">
    <property type="term" value="F:N-acetyltransferase activity"/>
    <property type="evidence" value="ECO:0007669"/>
    <property type="project" value="TreeGrafter"/>
</dbReference>
<evidence type="ECO:0000256" key="2">
    <source>
        <dbReference type="ARBA" id="ARBA00023315"/>
    </source>
</evidence>
<dbReference type="CDD" id="cd04301">
    <property type="entry name" value="NAT_SF"/>
    <property type="match status" value="1"/>
</dbReference>
<evidence type="ECO:0000259" key="3">
    <source>
        <dbReference type="PROSITE" id="PS51186"/>
    </source>
</evidence>
<gene>
    <name evidence="4" type="ORF">DWE98_17295</name>
</gene>
<dbReference type="InterPro" id="IPR051016">
    <property type="entry name" value="Diverse_Substrate_AcTransf"/>
</dbReference>
<comment type="caution">
    <text evidence="4">The sequence shown here is derived from an EMBL/GenBank/DDBJ whole genome shotgun (WGS) entry which is preliminary data.</text>
</comment>
<keyword evidence="1 4" id="KW-0808">Transferase</keyword>
<dbReference type="SUPFAM" id="SSF55729">
    <property type="entry name" value="Acyl-CoA N-acyltransferases (Nat)"/>
    <property type="match status" value="1"/>
</dbReference>
<keyword evidence="5" id="KW-1185">Reference proteome</keyword>
<dbReference type="InterPro" id="IPR016181">
    <property type="entry name" value="Acyl_CoA_acyltransferase"/>
</dbReference>
<sequence length="158" mass="17050">MPILRLATSADHSALAALFVEMQAHYQVPCPEPDAVLAGLAERPAGAELLLAEHEGDLLGFAAFAPIYPGPGLQPGFFLKELYVAASARGGGIGAALMRELARLALERGFQRIDFTAARDDQRLRRFYEELGAAVHPEKVFYRITGEALTRLGADAET</sequence>
<name>A0A370L3F5_9HYPH</name>